<feature type="domain" description="N,N-dimethylformamidase beta subunit-like C-terminal" evidence="1">
    <location>
        <begin position="2"/>
        <end position="379"/>
    </location>
</feature>
<evidence type="ECO:0000313" key="3">
    <source>
        <dbReference type="Proteomes" id="UP000326178"/>
    </source>
</evidence>
<organism evidence="2 3">
    <name type="scientific">Streptomyces nitrosporeus</name>
    <dbReference type="NCBI Taxonomy" id="28894"/>
    <lineage>
        <taxon>Bacteria</taxon>
        <taxon>Bacillati</taxon>
        <taxon>Actinomycetota</taxon>
        <taxon>Actinomycetes</taxon>
        <taxon>Kitasatosporales</taxon>
        <taxon>Streptomycetaceae</taxon>
        <taxon>Streptomyces</taxon>
    </lineage>
</organism>
<dbReference type="AlphaFoldDB" id="A0A5J6FJX4"/>
<sequence>MEIYRVGHYGGAGARRMAAGEDVPVQRRTKPEADPATGLIACDWPASWTLDVPEDWVSGFFLAVFTSQDGYRSSTPFVVRDTERRSDVLVVVPFTTYQAYNLWPLDGHTGKNLYKGYASEGVIGGNEVRAFRVSFDRPYADSGTARWMNMDTSAARWLESQGYDVTYASGVDLHEGRVDPSKYTVMLFSGHDEYWSQEMRDCAERAVGAGTHLAFLGSNNIYFHIRVEESADARPGRVVTCYKEAPDPEPGTAGPTVRWRSLGKKHRKAEQGLLGVQYNGILTEPVPLVVKESKHWFWEGTGLRDGDEIPDLVAVEADGFNPSMPRPEDTEQVLLSASPYGDSMGRGRRTQNTSLCVNAEGTLVFVAGTFHWPLALSEPEHENKQVQRATENLMTRMLQPREAPVS</sequence>
<accession>A0A5J6FJX4</accession>
<name>A0A5J6FJX4_9ACTN</name>
<dbReference type="Proteomes" id="UP000326178">
    <property type="component" value="Chromosome"/>
</dbReference>
<keyword evidence="3" id="KW-1185">Reference proteome</keyword>
<dbReference type="Pfam" id="PF20254">
    <property type="entry name" value="DMFA2_C"/>
    <property type="match status" value="1"/>
</dbReference>
<dbReference type="OrthoDB" id="505641at2"/>
<protein>
    <recommendedName>
        <fullName evidence="1">N,N-dimethylformamidase beta subunit-like C-terminal domain-containing protein</fullName>
    </recommendedName>
</protein>
<reference evidence="2 3" key="1">
    <citation type="submission" date="2017-09" db="EMBL/GenBank/DDBJ databases">
        <authorList>
            <person name="Lee N."/>
            <person name="Cho B.-K."/>
        </authorList>
    </citation>
    <scope>NUCLEOTIDE SEQUENCE [LARGE SCALE GENOMIC DNA]</scope>
    <source>
        <strain evidence="2 3">ATCC 12769</strain>
    </source>
</reference>
<dbReference type="KEGG" id="snk:CP967_23300"/>
<evidence type="ECO:0000313" key="2">
    <source>
        <dbReference type="EMBL" id="QEU76708.1"/>
    </source>
</evidence>
<dbReference type="EMBL" id="CP023702">
    <property type="protein sequence ID" value="QEU76708.1"/>
    <property type="molecule type" value="Genomic_DNA"/>
</dbReference>
<proteinExistence type="predicted"/>
<gene>
    <name evidence="2" type="ORF">CP967_23300</name>
</gene>
<dbReference type="InterPro" id="IPR046540">
    <property type="entry name" value="DMFA2_C"/>
</dbReference>
<evidence type="ECO:0000259" key="1">
    <source>
        <dbReference type="Pfam" id="PF20254"/>
    </source>
</evidence>